<sequence>MTTSQKSDTVDSIMSAHVQTIGFDAPLSDALRLMVEDRFNAIPVINSEEKCVGILSRSDLTETLFAEDKEIDSNIDAGLPLAFVETCANKTVREVMSHDVAKVTPQTSITTACKIMKRHEIHHLPVVAEDGSIRGIVSSFDLMGWIAEREVC</sequence>
<dbReference type="KEGG" id="mff:MFFC18_02830"/>
<gene>
    <name evidence="4" type="primary">opuBA</name>
    <name evidence="4" type="ORF">MFFC18_02830</name>
</gene>
<dbReference type="CDD" id="cd02205">
    <property type="entry name" value="CBS_pair_SF"/>
    <property type="match status" value="1"/>
</dbReference>
<dbReference type="PANTHER" id="PTHR43080:SF2">
    <property type="entry name" value="CBS DOMAIN-CONTAINING PROTEIN"/>
    <property type="match status" value="1"/>
</dbReference>
<organism evidence="4 5">
    <name type="scientific">Mariniblastus fucicola</name>
    <dbReference type="NCBI Taxonomy" id="980251"/>
    <lineage>
        <taxon>Bacteria</taxon>
        <taxon>Pseudomonadati</taxon>
        <taxon>Planctomycetota</taxon>
        <taxon>Planctomycetia</taxon>
        <taxon>Pirellulales</taxon>
        <taxon>Pirellulaceae</taxon>
        <taxon>Mariniblastus</taxon>
    </lineage>
</organism>
<name>A0A5B9P5I8_9BACT</name>
<reference evidence="4 5" key="1">
    <citation type="submission" date="2019-08" db="EMBL/GenBank/DDBJ databases">
        <title>Deep-cultivation of Planctomycetes and their phenomic and genomic characterization uncovers novel biology.</title>
        <authorList>
            <person name="Wiegand S."/>
            <person name="Jogler M."/>
            <person name="Boedeker C."/>
            <person name="Pinto D."/>
            <person name="Vollmers J."/>
            <person name="Rivas-Marin E."/>
            <person name="Kohn T."/>
            <person name="Peeters S.H."/>
            <person name="Heuer A."/>
            <person name="Rast P."/>
            <person name="Oberbeckmann S."/>
            <person name="Bunk B."/>
            <person name="Jeske O."/>
            <person name="Meyerdierks A."/>
            <person name="Storesund J.E."/>
            <person name="Kallscheuer N."/>
            <person name="Luecker S."/>
            <person name="Lage O.M."/>
            <person name="Pohl T."/>
            <person name="Merkel B.J."/>
            <person name="Hornburger P."/>
            <person name="Mueller R.-W."/>
            <person name="Bruemmer F."/>
            <person name="Labrenz M."/>
            <person name="Spormann A.M."/>
            <person name="Op den Camp H."/>
            <person name="Overmann J."/>
            <person name="Amann R."/>
            <person name="Jetten M.S.M."/>
            <person name="Mascher T."/>
            <person name="Medema M.H."/>
            <person name="Devos D.P."/>
            <person name="Kaster A.-K."/>
            <person name="Ovreas L."/>
            <person name="Rohde M."/>
            <person name="Galperin M.Y."/>
            <person name="Jogler C."/>
        </authorList>
    </citation>
    <scope>NUCLEOTIDE SEQUENCE [LARGE SCALE GENOMIC DNA]</scope>
    <source>
        <strain evidence="4 5">FC18</strain>
    </source>
</reference>
<evidence type="ECO:0000259" key="3">
    <source>
        <dbReference type="PROSITE" id="PS51371"/>
    </source>
</evidence>
<feature type="domain" description="CBS" evidence="3">
    <location>
        <begin position="96"/>
        <end position="152"/>
    </location>
</feature>
<dbReference type="Gene3D" id="3.10.580.10">
    <property type="entry name" value="CBS-domain"/>
    <property type="match status" value="1"/>
</dbReference>
<dbReference type="InterPro" id="IPR000644">
    <property type="entry name" value="CBS_dom"/>
</dbReference>
<dbReference type="InterPro" id="IPR046342">
    <property type="entry name" value="CBS_dom_sf"/>
</dbReference>
<proteinExistence type="predicted"/>
<keyword evidence="1 2" id="KW-0129">CBS domain</keyword>
<evidence type="ECO:0000313" key="4">
    <source>
        <dbReference type="EMBL" id="QEG20435.1"/>
    </source>
</evidence>
<dbReference type="STRING" id="980251.GCA_001642875_04548"/>
<protein>
    <submittedName>
        <fullName evidence="4">Choline transport ATP-binding protein OpuBA</fullName>
    </submittedName>
</protein>
<keyword evidence="5" id="KW-1185">Reference proteome</keyword>
<dbReference type="SUPFAM" id="SSF54631">
    <property type="entry name" value="CBS-domain pair"/>
    <property type="match status" value="1"/>
</dbReference>
<dbReference type="Proteomes" id="UP000322214">
    <property type="component" value="Chromosome"/>
</dbReference>
<dbReference type="SMART" id="SM00116">
    <property type="entry name" value="CBS"/>
    <property type="match status" value="2"/>
</dbReference>
<dbReference type="PROSITE" id="PS51371">
    <property type="entry name" value="CBS"/>
    <property type="match status" value="2"/>
</dbReference>
<keyword evidence="4" id="KW-0067">ATP-binding</keyword>
<evidence type="ECO:0000313" key="5">
    <source>
        <dbReference type="Proteomes" id="UP000322214"/>
    </source>
</evidence>
<evidence type="ECO:0000256" key="1">
    <source>
        <dbReference type="ARBA" id="ARBA00023122"/>
    </source>
</evidence>
<evidence type="ECO:0000256" key="2">
    <source>
        <dbReference type="PROSITE-ProRule" id="PRU00703"/>
    </source>
</evidence>
<accession>A0A5B9P5I8</accession>
<feature type="domain" description="CBS" evidence="3">
    <location>
        <begin position="14"/>
        <end position="73"/>
    </location>
</feature>
<dbReference type="RefSeq" id="WP_162273904.1">
    <property type="nucleotide sequence ID" value="NZ_CP042912.1"/>
</dbReference>
<dbReference type="AlphaFoldDB" id="A0A5B9P5I8"/>
<dbReference type="PANTHER" id="PTHR43080">
    <property type="entry name" value="CBS DOMAIN-CONTAINING PROTEIN CBSX3, MITOCHONDRIAL"/>
    <property type="match status" value="1"/>
</dbReference>
<dbReference type="InterPro" id="IPR051257">
    <property type="entry name" value="Diverse_CBS-Domain"/>
</dbReference>
<dbReference type="Pfam" id="PF00571">
    <property type="entry name" value="CBS"/>
    <property type="match status" value="2"/>
</dbReference>
<keyword evidence="4" id="KW-0547">Nucleotide-binding</keyword>
<dbReference type="GO" id="GO:0005524">
    <property type="term" value="F:ATP binding"/>
    <property type="evidence" value="ECO:0007669"/>
    <property type="project" value="UniProtKB-KW"/>
</dbReference>
<dbReference type="EMBL" id="CP042912">
    <property type="protein sequence ID" value="QEG20435.1"/>
    <property type="molecule type" value="Genomic_DNA"/>
</dbReference>